<dbReference type="Pfam" id="PF00684">
    <property type="entry name" value="DnaJ_CXXCXGXG"/>
    <property type="match status" value="1"/>
</dbReference>
<comment type="caution">
    <text evidence="14">The sequence shown here is derived from an EMBL/GenBank/DDBJ whole genome shotgun (WGS) entry which is preliminary data.</text>
</comment>
<name>A0AAN6V886_9PEZI</name>
<reference evidence="14" key="1">
    <citation type="journal article" date="2023" name="Mol. Phylogenet. Evol.">
        <title>Genome-scale phylogeny and comparative genomics of the fungal order Sordariales.</title>
        <authorList>
            <person name="Hensen N."/>
            <person name="Bonometti L."/>
            <person name="Westerberg I."/>
            <person name="Brannstrom I.O."/>
            <person name="Guillou S."/>
            <person name="Cros-Aarteil S."/>
            <person name="Calhoun S."/>
            <person name="Haridas S."/>
            <person name="Kuo A."/>
            <person name="Mondo S."/>
            <person name="Pangilinan J."/>
            <person name="Riley R."/>
            <person name="LaButti K."/>
            <person name="Andreopoulos B."/>
            <person name="Lipzen A."/>
            <person name="Chen C."/>
            <person name="Yan M."/>
            <person name="Daum C."/>
            <person name="Ng V."/>
            <person name="Clum A."/>
            <person name="Steindorff A."/>
            <person name="Ohm R.A."/>
            <person name="Martin F."/>
            <person name="Silar P."/>
            <person name="Natvig D.O."/>
            <person name="Lalanne C."/>
            <person name="Gautier V."/>
            <person name="Ament-Velasquez S.L."/>
            <person name="Kruys A."/>
            <person name="Hutchinson M.I."/>
            <person name="Powell A.J."/>
            <person name="Barry K."/>
            <person name="Miller A.N."/>
            <person name="Grigoriev I.V."/>
            <person name="Debuchy R."/>
            <person name="Gladieux P."/>
            <person name="Hiltunen Thoren M."/>
            <person name="Johannesson H."/>
        </authorList>
    </citation>
    <scope>NUCLEOTIDE SEQUENCE</scope>
    <source>
        <strain evidence="14">CBS 141.50</strain>
    </source>
</reference>
<dbReference type="PRINTS" id="PR00625">
    <property type="entry name" value="JDOMAIN"/>
</dbReference>
<feature type="domain" description="J" evidence="12">
    <location>
        <begin position="84"/>
        <end position="148"/>
    </location>
</feature>
<dbReference type="Gene3D" id="2.60.260.20">
    <property type="entry name" value="Urease metallochaperone UreE, N-terminal domain"/>
    <property type="match status" value="2"/>
</dbReference>
<dbReference type="InterPro" id="IPR012724">
    <property type="entry name" value="DnaJ"/>
</dbReference>
<dbReference type="Gene3D" id="1.10.287.110">
    <property type="entry name" value="DnaJ domain"/>
    <property type="match status" value="1"/>
</dbReference>
<dbReference type="Proteomes" id="UP001302676">
    <property type="component" value="Unassembled WGS sequence"/>
</dbReference>
<evidence type="ECO:0000256" key="11">
    <source>
        <dbReference type="SAM" id="MobiDB-lite"/>
    </source>
</evidence>
<dbReference type="GO" id="GO:0005524">
    <property type="term" value="F:ATP binding"/>
    <property type="evidence" value="ECO:0007669"/>
    <property type="project" value="InterPro"/>
</dbReference>
<dbReference type="PROSITE" id="PS51188">
    <property type="entry name" value="ZF_CR"/>
    <property type="match status" value="1"/>
</dbReference>
<dbReference type="Pfam" id="PF01556">
    <property type="entry name" value="DnaJ_C"/>
    <property type="match status" value="1"/>
</dbReference>
<keyword evidence="7" id="KW-0496">Mitochondrion</keyword>
<dbReference type="PANTHER" id="PTHR43096:SF52">
    <property type="entry name" value="DNAJ HOMOLOG 1, MITOCHONDRIAL-RELATED"/>
    <property type="match status" value="1"/>
</dbReference>
<protein>
    <recommendedName>
        <fullName evidence="9">DnaJ homolog 1, mitochondrial</fullName>
    </recommendedName>
</protein>
<evidence type="ECO:0000256" key="8">
    <source>
        <dbReference type="ARBA" id="ARBA00023186"/>
    </source>
</evidence>
<evidence type="ECO:0000259" key="13">
    <source>
        <dbReference type="PROSITE" id="PS51188"/>
    </source>
</evidence>
<dbReference type="SUPFAM" id="SSF46565">
    <property type="entry name" value="Chaperone J-domain"/>
    <property type="match status" value="1"/>
</dbReference>
<dbReference type="InterPro" id="IPR001305">
    <property type="entry name" value="HSP_DnaJ_Cys-rich_dom"/>
</dbReference>
<feature type="domain" description="CR-type" evidence="13">
    <location>
        <begin position="241"/>
        <end position="322"/>
    </location>
</feature>
<dbReference type="GO" id="GO:0051082">
    <property type="term" value="F:unfolded protein binding"/>
    <property type="evidence" value="ECO:0007669"/>
    <property type="project" value="InterPro"/>
</dbReference>
<dbReference type="GO" id="GO:0042026">
    <property type="term" value="P:protein refolding"/>
    <property type="evidence" value="ECO:0007669"/>
    <property type="project" value="TreeGrafter"/>
</dbReference>
<dbReference type="Pfam" id="PF00226">
    <property type="entry name" value="DnaJ"/>
    <property type="match status" value="1"/>
</dbReference>
<evidence type="ECO:0000256" key="3">
    <source>
        <dbReference type="ARBA" id="ARBA00022737"/>
    </source>
</evidence>
<keyword evidence="4 10" id="KW-0863">Zinc-finger</keyword>
<keyword evidence="6" id="KW-0809">Transit peptide</keyword>
<dbReference type="EMBL" id="MU853565">
    <property type="protein sequence ID" value="KAK4145815.1"/>
    <property type="molecule type" value="Genomic_DNA"/>
</dbReference>
<evidence type="ECO:0000256" key="2">
    <source>
        <dbReference type="ARBA" id="ARBA00022723"/>
    </source>
</evidence>
<dbReference type="CDD" id="cd10747">
    <property type="entry name" value="DnaJ_C"/>
    <property type="match status" value="1"/>
</dbReference>
<dbReference type="CDD" id="cd10719">
    <property type="entry name" value="DnaJ_zf"/>
    <property type="match status" value="1"/>
</dbReference>
<evidence type="ECO:0000256" key="5">
    <source>
        <dbReference type="ARBA" id="ARBA00022833"/>
    </source>
</evidence>
<accession>A0AAN6V886</accession>
<dbReference type="GeneID" id="87819766"/>
<evidence type="ECO:0000256" key="10">
    <source>
        <dbReference type="PROSITE-ProRule" id="PRU00546"/>
    </source>
</evidence>
<dbReference type="InterPro" id="IPR036869">
    <property type="entry name" value="J_dom_sf"/>
</dbReference>
<evidence type="ECO:0000259" key="12">
    <source>
        <dbReference type="PROSITE" id="PS50076"/>
    </source>
</evidence>
<dbReference type="InterPro" id="IPR008971">
    <property type="entry name" value="HSP40/DnaJ_pept-bd"/>
</dbReference>
<dbReference type="GO" id="GO:0031072">
    <property type="term" value="F:heat shock protein binding"/>
    <property type="evidence" value="ECO:0007669"/>
    <property type="project" value="InterPro"/>
</dbReference>
<dbReference type="InterPro" id="IPR036410">
    <property type="entry name" value="HSP_DnaJ_Cys-rich_dom_sf"/>
</dbReference>
<keyword evidence="15" id="KW-1185">Reference proteome</keyword>
<comment type="subcellular location">
    <subcellularLocation>
        <location evidence="1">Mitochondrion</location>
    </subcellularLocation>
</comment>
<dbReference type="FunFam" id="1.10.287.110:FF:000053">
    <property type="entry name" value="Putative Mitochondrial DnaJ chaperone"/>
    <property type="match status" value="1"/>
</dbReference>
<feature type="compositionally biased region" description="Basic and acidic residues" evidence="11">
    <location>
        <begin position="522"/>
        <end position="533"/>
    </location>
</feature>
<dbReference type="CDD" id="cd06257">
    <property type="entry name" value="DnaJ"/>
    <property type="match status" value="1"/>
</dbReference>
<dbReference type="GO" id="GO:0005739">
    <property type="term" value="C:mitochondrion"/>
    <property type="evidence" value="ECO:0007669"/>
    <property type="project" value="UniProtKB-SubCell"/>
</dbReference>
<dbReference type="FunFam" id="2.60.260.20:FF:000005">
    <property type="entry name" value="Chaperone protein dnaJ 1, mitochondrial"/>
    <property type="match status" value="1"/>
</dbReference>
<dbReference type="HAMAP" id="MF_01152">
    <property type="entry name" value="DnaJ"/>
    <property type="match status" value="1"/>
</dbReference>
<evidence type="ECO:0000313" key="14">
    <source>
        <dbReference type="EMBL" id="KAK4145815.1"/>
    </source>
</evidence>
<dbReference type="SMART" id="SM00271">
    <property type="entry name" value="DnaJ"/>
    <property type="match status" value="1"/>
</dbReference>
<feature type="compositionally biased region" description="Polar residues" evidence="11">
    <location>
        <begin position="506"/>
        <end position="518"/>
    </location>
</feature>
<dbReference type="GO" id="GO:0009408">
    <property type="term" value="P:response to heat"/>
    <property type="evidence" value="ECO:0007669"/>
    <property type="project" value="InterPro"/>
</dbReference>
<feature type="region of interest" description="Disordered" evidence="11">
    <location>
        <begin position="506"/>
        <end position="543"/>
    </location>
</feature>
<keyword evidence="2 10" id="KW-0479">Metal-binding</keyword>
<evidence type="ECO:0000256" key="4">
    <source>
        <dbReference type="ARBA" id="ARBA00022771"/>
    </source>
</evidence>
<dbReference type="InterPro" id="IPR018253">
    <property type="entry name" value="DnaJ_domain_CS"/>
</dbReference>
<gene>
    <name evidence="14" type="ORF">C8A04DRAFT_35387</name>
</gene>
<evidence type="ECO:0000256" key="7">
    <source>
        <dbReference type="ARBA" id="ARBA00023128"/>
    </source>
</evidence>
<keyword evidence="5 10" id="KW-0862">Zinc</keyword>
<evidence type="ECO:0000256" key="6">
    <source>
        <dbReference type="ARBA" id="ARBA00022946"/>
    </source>
</evidence>
<evidence type="ECO:0000256" key="1">
    <source>
        <dbReference type="ARBA" id="ARBA00004173"/>
    </source>
</evidence>
<dbReference type="SUPFAM" id="SSF49493">
    <property type="entry name" value="HSP40/DnaJ peptide-binding domain"/>
    <property type="match status" value="2"/>
</dbReference>
<dbReference type="AlphaFoldDB" id="A0AAN6V886"/>
<dbReference type="PROSITE" id="PS00636">
    <property type="entry name" value="DNAJ_1"/>
    <property type="match status" value="1"/>
</dbReference>
<dbReference type="RefSeq" id="XP_062639186.1">
    <property type="nucleotide sequence ID" value="XM_062783153.1"/>
</dbReference>
<dbReference type="PANTHER" id="PTHR43096">
    <property type="entry name" value="DNAJ HOMOLOG 1, MITOCHONDRIAL-RELATED"/>
    <property type="match status" value="1"/>
</dbReference>
<dbReference type="InterPro" id="IPR002939">
    <property type="entry name" value="DnaJ_C"/>
</dbReference>
<dbReference type="GO" id="GO:0008270">
    <property type="term" value="F:zinc ion binding"/>
    <property type="evidence" value="ECO:0007669"/>
    <property type="project" value="UniProtKB-KW"/>
</dbReference>
<evidence type="ECO:0000256" key="9">
    <source>
        <dbReference type="ARBA" id="ARBA00072890"/>
    </source>
</evidence>
<dbReference type="FunFam" id="2.10.230.10:FF:000001">
    <property type="entry name" value="DnaJ subfamily A member 2"/>
    <property type="match status" value="1"/>
</dbReference>
<proteinExistence type="inferred from homology"/>
<feature type="zinc finger region" description="CR-type" evidence="10">
    <location>
        <begin position="241"/>
        <end position="322"/>
    </location>
</feature>
<dbReference type="PROSITE" id="PS50076">
    <property type="entry name" value="DNAJ_2"/>
    <property type="match status" value="1"/>
</dbReference>
<sequence>MSASILPKAALPARQLSPAQICRRQRLRSCAARSVPSASYSIIMSKPACARPSPGLRAAPSFTPQKPQQVYFHTTRPLLATPRDPYGALGVNKNASAAEIKKAYYGLAKKYHPDTNKDPTAKDKFAEIQSAYEILSDSKKREQFDQFGAAGFDPNGQPGEGGHPFGGGHPFSGFGGASGFGGGGFGANINFDDLFSAFTGGTGPFGGRGKRGGAGGFGTQILQGDNVEVRVTLSFAEAAKGVSKTITTMPLVTCTTCSGNGLKPGTKRSQCGVCDGTGTRVHQMSGGFHMASTCSACEGTGSTVPRGAECRSCHGDGVVRERKTVTVDIPGGIEDGMQLRVPGAGDAPATGRVTGSVRATSGDLFVHIKVARDPQFSREGSDILYTATIPLTTAILGGDVVIPTLDGDAKVRVTTGTNTGDKMTLSGKGMPKLNARRGRMGDLKVEFRVALPKYLSSNQRALVEMLADEMGDKTAKRIMNLHRNPTDDNDPEAHKNEGFLKNLWHNLTNHPAHQQNPQDDSTADKKSDDDKNNKQSGSGSGSS</sequence>
<reference evidence="14" key="2">
    <citation type="submission" date="2023-05" db="EMBL/GenBank/DDBJ databases">
        <authorList>
            <consortium name="Lawrence Berkeley National Laboratory"/>
            <person name="Steindorff A."/>
            <person name="Hensen N."/>
            <person name="Bonometti L."/>
            <person name="Westerberg I."/>
            <person name="Brannstrom I.O."/>
            <person name="Guillou S."/>
            <person name="Cros-Aarteil S."/>
            <person name="Calhoun S."/>
            <person name="Haridas S."/>
            <person name="Kuo A."/>
            <person name="Mondo S."/>
            <person name="Pangilinan J."/>
            <person name="Riley R."/>
            <person name="Labutti K."/>
            <person name="Andreopoulos B."/>
            <person name="Lipzen A."/>
            <person name="Chen C."/>
            <person name="Yanf M."/>
            <person name="Daum C."/>
            <person name="Ng V."/>
            <person name="Clum A."/>
            <person name="Ohm R."/>
            <person name="Martin F."/>
            <person name="Silar P."/>
            <person name="Natvig D."/>
            <person name="Lalanne C."/>
            <person name="Gautier V."/>
            <person name="Ament-Velasquez S.L."/>
            <person name="Kruys A."/>
            <person name="Hutchinson M.I."/>
            <person name="Powell A.J."/>
            <person name="Barry K."/>
            <person name="Miller A.N."/>
            <person name="Grigoriev I.V."/>
            <person name="Debuchy R."/>
            <person name="Gladieux P."/>
            <person name="Thoren M.H."/>
            <person name="Johannesson H."/>
        </authorList>
    </citation>
    <scope>NUCLEOTIDE SEQUENCE</scope>
    <source>
        <strain evidence="14">CBS 141.50</strain>
    </source>
</reference>
<dbReference type="InterPro" id="IPR001623">
    <property type="entry name" value="DnaJ_domain"/>
</dbReference>
<dbReference type="SUPFAM" id="SSF57938">
    <property type="entry name" value="DnaJ/Hsp40 cysteine-rich domain"/>
    <property type="match status" value="1"/>
</dbReference>
<organism evidence="14 15">
    <name type="scientific">Dichotomopilus funicola</name>
    <dbReference type="NCBI Taxonomy" id="1934379"/>
    <lineage>
        <taxon>Eukaryota</taxon>
        <taxon>Fungi</taxon>
        <taxon>Dikarya</taxon>
        <taxon>Ascomycota</taxon>
        <taxon>Pezizomycotina</taxon>
        <taxon>Sordariomycetes</taxon>
        <taxon>Sordariomycetidae</taxon>
        <taxon>Sordariales</taxon>
        <taxon>Chaetomiaceae</taxon>
        <taxon>Dichotomopilus</taxon>
    </lineage>
</organism>
<dbReference type="Gene3D" id="2.10.230.10">
    <property type="entry name" value="Heat shock protein DnaJ, cysteine-rich domain"/>
    <property type="match status" value="1"/>
</dbReference>
<evidence type="ECO:0000313" key="15">
    <source>
        <dbReference type="Proteomes" id="UP001302676"/>
    </source>
</evidence>
<keyword evidence="3" id="KW-0677">Repeat</keyword>
<keyword evidence="8" id="KW-0143">Chaperone</keyword>